<dbReference type="EMBL" id="UYRT01079144">
    <property type="protein sequence ID" value="VDN20087.1"/>
    <property type="molecule type" value="Genomic_DNA"/>
</dbReference>
<keyword evidence="3" id="KW-0862">Zinc</keyword>
<dbReference type="GO" id="GO:0008270">
    <property type="term" value="F:zinc ion binding"/>
    <property type="evidence" value="ECO:0007669"/>
    <property type="project" value="UniProtKB-KW"/>
</dbReference>
<evidence type="ECO:0000256" key="1">
    <source>
        <dbReference type="ARBA" id="ARBA00022723"/>
    </source>
</evidence>
<dbReference type="SMART" id="SM00249">
    <property type="entry name" value="PHD"/>
    <property type="match status" value="2"/>
</dbReference>
<keyword evidence="6" id="KW-1185">Reference proteome</keyword>
<feature type="domain" description="Zinc finger PHD-type" evidence="4">
    <location>
        <begin position="512"/>
        <end position="563"/>
    </location>
</feature>
<evidence type="ECO:0000313" key="6">
    <source>
        <dbReference type="Proteomes" id="UP000271098"/>
    </source>
</evidence>
<organism evidence="5 6">
    <name type="scientific">Gongylonema pulchrum</name>
    <dbReference type="NCBI Taxonomy" id="637853"/>
    <lineage>
        <taxon>Eukaryota</taxon>
        <taxon>Metazoa</taxon>
        <taxon>Ecdysozoa</taxon>
        <taxon>Nematoda</taxon>
        <taxon>Chromadorea</taxon>
        <taxon>Rhabditida</taxon>
        <taxon>Spirurina</taxon>
        <taxon>Spiruromorpha</taxon>
        <taxon>Spiruroidea</taxon>
        <taxon>Gongylonematidae</taxon>
        <taxon>Gongylonema</taxon>
    </lineage>
</organism>
<evidence type="ECO:0000256" key="3">
    <source>
        <dbReference type="ARBA" id="ARBA00022833"/>
    </source>
</evidence>
<evidence type="ECO:0000259" key="4">
    <source>
        <dbReference type="SMART" id="SM00249"/>
    </source>
</evidence>
<accession>A0A3P7M8M7</accession>
<dbReference type="Gene3D" id="3.30.40.10">
    <property type="entry name" value="Zinc/RING finger domain, C3HC4 (zinc finger)"/>
    <property type="match status" value="1"/>
</dbReference>
<feature type="domain" description="Zinc finger PHD-type" evidence="4">
    <location>
        <begin position="301"/>
        <end position="354"/>
    </location>
</feature>
<evidence type="ECO:0000256" key="2">
    <source>
        <dbReference type="ARBA" id="ARBA00022771"/>
    </source>
</evidence>
<keyword evidence="1" id="KW-0479">Metal-binding</keyword>
<sequence length="578" mass="66535">MPSELTSLLTALRRQTHEFSVWQEKLCLLLRECKDGRKPELEDLRGLLDSPLALDYPHCEVSEEAREIVRQCDRVVNRARAIMRQRTQIRDQLGMRESFPVIDERDVQSIGLDVDSLPCSVSDLRNDIMVLLKCQWLKRAHKLLNWKRLKLVDSDSENSDDHTNDGKGSENCTLKTFDDVLYSIRKSFIMRNSPAHACAEERREGIRCFCQRICNMFYLRNSYYNIFEILTGRDDLAELIEGIPMPLSPFKAYSIREDWTYIESFESVEQLKNHISSVFTKQRELMVALRTANDARSVSETCLCAGHTQAEAPADNCAFLSCLLCHAKYHSSCVQWEWFMEHLPVGYYLCVRCLRSRRPLLEDVKSLCETALPSLERVLVECALNQTELVYGEALKCIEQFSGGNVIDDTALCKKIDECLIPVFCNEILKSEAWKRISAALTQVKPVTEMRKRLCEQIRQRMPLIQLSGVLFSGSGFGLSRRYRNLKRGLIMSEQSAGRHMKRIKHFGETEACAADICLKPSGENVRWIQCEGNCSRWYHYICVGQTMDQTQYTFSYYCYRCCTPFRTPFASSGNNAG</sequence>
<name>A0A3P7M8M7_9BILA</name>
<keyword evidence="2" id="KW-0863">Zinc-finger</keyword>
<dbReference type="SUPFAM" id="SSF57903">
    <property type="entry name" value="FYVE/PHD zinc finger"/>
    <property type="match status" value="2"/>
</dbReference>
<gene>
    <name evidence="5" type="ORF">GPUH_LOCUS12225</name>
</gene>
<dbReference type="Proteomes" id="UP000271098">
    <property type="component" value="Unassembled WGS sequence"/>
</dbReference>
<dbReference type="InterPro" id="IPR013083">
    <property type="entry name" value="Znf_RING/FYVE/PHD"/>
</dbReference>
<dbReference type="OrthoDB" id="1678912at2759"/>
<dbReference type="AlphaFoldDB" id="A0A3P7M8M7"/>
<evidence type="ECO:0000313" key="5">
    <source>
        <dbReference type="EMBL" id="VDN20087.1"/>
    </source>
</evidence>
<proteinExistence type="predicted"/>
<dbReference type="InterPro" id="IPR001965">
    <property type="entry name" value="Znf_PHD"/>
</dbReference>
<dbReference type="InterPro" id="IPR011011">
    <property type="entry name" value="Znf_FYVE_PHD"/>
</dbReference>
<reference evidence="5 6" key="1">
    <citation type="submission" date="2018-11" db="EMBL/GenBank/DDBJ databases">
        <authorList>
            <consortium name="Pathogen Informatics"/>
        </authorList>
    </citation>
    <scope>NUCLEOTIDE SEQUENCE [LARGE SCALE GENOMIC DNA]</scope>
</reference>
<protein>
    <recommendedName>
        <fullName evidence="4">Zinc finger PHD-type domain-containing protein</fullName>
    </recommendedName>
</protein>